<keyword evidence="15" id="KW-0137">Centromere</keyword>
<dbReference type="GO" id="GO:0051301">
    <property type="term" value="P:cell division"/>
    <property type="evidence" value="ECO:0007669"/>
    <property type="project" value="UniProtKB-KW"/>
</dbReference>
<evidence type="ECO:0000256" key="16">
    <source>
        <dbReference type="ARBA" id="ARBA00030569"/>
    </source>
</evidence>
<dbReference type="STRING" id="590646.G3B4F1"/>
<dbReference type="eggNOG" id="ENOG502S890">
    <property type="taxonomic scope" value="Eukaryota"/>
</dbReference>
<reference evidence="17 18" key="1">
    <citation type="journal article" date="2011" name="Proc. Natl. Acad. Sci. U.S.A.">
        <title>Comparative genomics of xylose-fermenting fungi for enhanced biofuel production.</title>
        <authorList>
            <person name="Wohlbach D.J."/>
            <person name="Kuo A."/>
            <person name="Sato T.K."/>
            <person name="Potts K.M."/>
            <person name="Salamov A.A."/>
            <person name="LaButti K.M."/>
            <person name="Sun H."/>
            <person name="Clum A."/>
            <person name="Pangilinan J.L."/>
            <person name="Lindquist E.A."/>
            <person name="Lucas S."/>
            <person name="Lapidus A."/>
            <person name="Jin M."/>
            <person name="Gunawan C."/>
            <person name="Balan V."/>
            <person name="Dale B.E."/>
            <person name="Jeffries T.W."/>
            <person name="Zinkel R."/>
            <person name="Barry K.W."/>
            <person name="Grigoriev I.V."/>
            <person name="Gasch A.P."/>
        </authorList>
    </citation>
    <scope>NUCLEOTIDE SEQUENCE [LARGE SCALE GENOMIC DNA]</scope>
    <source>
        <strain evidence="18">ATCC 10573 / BCRC 21748 / CBS 615 / JCM 9827 / NBRC 10315 / NRRL Y-1498 / VKM Y-70</strain>
    </source>
</reference>
<evidence type="ECO:0000256" key="11">
    <source>
        <dbReference type="ARBA" id="ARBA00022838"/>
    </source>
</evidence>
<evidence type="ECO:0000313" key="17">
    <source>
        <dbReference type="EMBL" id="EGV63809.1"/>
    </source>
</evidence>
<dbReference type="GO" id="GO:0008608">
    <property type="term" value="P:attachment of spindle microtubules to kinetochore"/>
    <property type="evidence" value="ECO:0007669"/>
    <property type="project" value="InterPro"/>
</dbReference>
<dbReference type="GeneID" id="18247145"/>
<evidence type="ECO:0000256" key="14">
    <source>
        <dbReference type="ARBA" id="ARBA00023306"/>
    </source>
</evidence>
<dbReference type="GO" id="GO:0005874">
    <property type="term" value="C:microtubule"/>
    <property type="evidence" value="ECO:0007669"/>
    <property type="project" value="UniProtKB-KW"/>
</dbReference>
<accession>G3B4F1</accession>
<comment type="subcellular location">
    <subcellularLocation>
        <location evidence="3">Chromosome</location>
        <location evidence="3">Centromere</location>
        <location evidence="3">Kinetochore</location>
    </subcellularLocation>
    <subcellularLocation>
        <location evidence="2">Cytoplasm</location>
        <location evidence="2">Cytoskeleton</location>
        <location evidence="2">Spindle</location>
    </subcellularLocation>
    <subcellularLocation>
        <location evidence="1">Nucleus</location>
    </subcellularLocation>
</comment>
<keyword evidence="11" id="KW-0995">Kinetochore</keyword>
<sequence>MQNPHEQAQSALLSRIINNVENLNESVVAMNKSLQEINRRNLDIEIASQLWEGYASNAAFDLERTGDKTDPI</sequence>
<dbReference type="GO" id="GO:0042729">
    <property type="term" value="C:DASH complex"/>
    <property type="evidence" value="ECO:0007669"/>
    <property type="project" value="InterPro"/>
</dbReference>
<keyword evidence="6" id="KW-0158">Chromosome</keyword>
<evidence type="ECO:0000256" key="5">
    <source>
        <dbReference type="ARBA" id="ARBA00020259"/>
    </source>
</evidence>
<dbReference type="PANTHER" id="PTHR28222">
    <property type="entry name" value="DASH COMPLEX SUBUNIT DAD4"/>
    <property type="match status" value="1"/>
</dbReference>
<keyword evidence="13" id="KW-0539">Nucleus</keyword>
<evidence type="ECO:0000256" key="6">
    <source>
        <dbReference type="ARBA" id="ARBA00022454"/>
    </source>
</evidence>
<evidence type="ECO:0000256" key="12">
    <source>
        <dbReference type="ARBA" id="ARBA00023212"/>
    </source>
</evidence>
<keyword evidence="8" id="KW-0132">Cell division</keyword>
<evidence type="ECO:0000256" key="13">
    <source>
        <dbReference type="ARBA" id="ARBA00023242"/>
    </source>
</evidence>
<evidence type="ECO:0000313" key="18">
    <source>
        <dbReference type="Proteomes" id="UP000000707"/>
    </source>
</evidence>
<evidence type="ECO:0000256" key="9">
    <source>
        <dbReference type="ARBA" id="ARBA00022701"/>
    </source>
</evidence>
<protein>
    <recommendedName>
        <fullName evidence="5">DASH complex subunit DAD4</fullName>
    </recommendedName>
    <alternativeName>
        <fullName evidence="16">Outer kinetochore protein DAD4</fullName>
    </alternativeName>
</protein>
<dbReference type="AlphaFoldDB" id="G3B4F1"/>
<dbReference type="GO" id="GO:0072686">
    <property type="term" value="C:mitotic spindle"/>
    <property type="evidence" value="ECO:0007669"/>
    <property type="project" value="InterPro"/>
</dbReference>
<keyword evidence="12" id="KW-0206">Cytoskeleton</keyword>
<keyword evidence="7" id="KW-0963">Cytoplasm</keyword>
<organism evidence="18">
    <name type="scientific">Candida tenuis (strain ATCC 10573 / BCRC 21748 / CBS 615 / JCM 9827 / NBRC 10315 / NRRL Y-1498 / VKM Y-70)</name>
    <name type="common">Yeast</name>
    <name type="synonym">Yamadazyma tenuis</name>
    <dbReference type="NCBI Taxonomy" id="590646"/>
    <lineage>
        <taxon>Eukaryota</taxon>
        <taxon>Fungi</taxon>
        <taxon>Dikarya</taxon>
        <taxon>Ascomycota</taxon>
        <taxon>Saccharomycotina</taxon>
        <taxon>Pichiomycetes</taxon>
        <taxon>Debaryomycetaceae</taxon>
        <taxon>Yamadazyma</taxon>
    </lineage>
</organism>
<evidence type="ECO:0000256" key="1">
    <source>
        <dbReference type="ARBA" id="ARBA00004123"/>
    </source>
</evidence>
<dbReference type="EMBL" id="GL996521">
    <property type="protein sequence ID" value="EGV63809.1"/>
    <property type="molecule type" value="Genomic_DNA"/>
</dbReference>
<evidence type="ECO:0000256" key="2">
    <source>
        <dbReference type="ARBA" id="ARBA00004186"/>
    </source>
</evidence>
<dbReference type="KEGG" id="cten:18247145"/>
<name>G3B4F1_CANTC</name>
<dbReference type="Pfam" id="PF08650">
    <property type="entry name" value="DASH_Dad4"/>
    <property type="match status" value="1"/>
</dbReference>
<evidence type="ECO:0000256" key="4">
    <source>
        <dbReference type="ARBA" id="ARBA00009754"/>
    </source>
</evidence>
<evidence type="ECO:0000256" key="8">
    <source>
        <dbReference type="ARBA" id="ARBA00022618"/>
    </source>
</evidence>
<keyword evidence="14" id="KW-0131">Cell cycle</keyword>
<keyword evidence="18" id="KW-1185">Reference proteome</keyword>
<evidence type="ECO:0000256" key="15">
    <source>
        <dbReference type="ARBA" id="ARBA00023328"/>
    </source>
</evidence>
<keyword evidence="10" id="KW-0498">Mitosis</keyword>
<comment type="similarity">
    <text evidence="4">Belongs to the DASH complex DAD4 family.</text>
</comment>
<dbReference type="HOGENOM" id="CLU_177920_1_1_1"/>
<proteinExistence type="inferred from homology"/>
<dbReference type="OrthoDB" id="5516652at2759"/>
<evidence type="ECO:0000256" key="10">
    <source>
        <dbReference type="ARBA" id="ARBA00022776"/>
    </source>
</evidence>
<dbReference type="Proteomes" id="UP000000707">
    <property type="component" value="Unassembled WGS sequence"/>
</dbReference>
<gene>
    <name evidence="17" type="ORF">CANTEDRAFT_113850</name>
</gene>
<dbReference type="InterPro" id="IPR013959">
    <property type="entry name" value="DASH_Dad4"/>
</dbReference>
<keyword evidence="9" id="KW-0493">Microtubule</keyword>
<dbReference type="PANTHER" id="PTHR28222:SF1">
    <property type="entry name" value="DASH COMPLEX SUBUNIT DAD4"/>
    <property type="match status" value="1"/>
</dbReference>
<evidence type="ECO:0000256" key="3">
    <source>
        <dbReference type="ARBA" id="ARBA00004629"/>
    </source>
</evidence>
<evidence type="ECO:0000256" key="7">
    <source>
        <dbReference type="ARBA" id="ARBA00022490"/>
    </source>
</evidence>